<evidence type="ECO:0000313" key="1">
    <source>
        <dbReference type="EMBL" id="RTZ78122.1"/>
    </source>
</evidence>
<name>A0A432G395_9DELT</name>
<protein>
    <submittedName>
        <fullName evidence="1">Gamma-glutamyltransferase family protein</fullName>
    </submittedName>
</protein>
<dbReference type="EMBL" id="QNZL01000224">
    <property type="protein sequence ID" value="RTZ78122.1"/>
    <property type="molecule type" value="Genomic_DNA"/>
</dbReference>
<proteinExistence type="predicted"/>
<dbReference type="Pfam" id="PF01019">
    <property type="entry name" value="G_glu_transpept"/>
    <property type="match status" value="1"/>
</dbReference>
<organism evidence="1 2">
    <name type="scientific">SAR324 cluster bacterium</name>
    <dbReference type="NCBI Taxonomy" id="2024889"/>
    <lineage>
        <taxon>Bacteria</taxon>
        <taxon>Deltaproteobacteria</taxon>
        <taxon>SAR324 cluster</taxon>
    </lineage>
</organism>
<evidence type="ECO:0000313" key="2">
    <source>
        <dbReference type="Proteomes" id="UP000286801"/>
    </source>
</evidence>
<sequence>MSRAFRQNTTQKNTYYPQLLGTHGAVATEHYLATKAGADILGGGGNAVDAAVGATFVEGVVNPQMFTLGGECPMLICMAETNQVISVNGNTMAPGKATPEVYLERGLTDVPDEGILSSGVPAALGALVTVLARFGRLTFAEVVEPALDYARNGFPVHAGLYGQERFGIRDLEEKFRNQWPGSAKVYLPQGMVPEVGKVLVNPALADLLDYLKAVEQSMSGNREKGLEAVLEAFYRGDPATEIERFSQEHNGLLARSDLERFETHFEEPVSLEFADTKVFKCGPWNQGPVMLQALAILESYDLKSMGHNSENYLHWTAEAFKLAFADREQYYGDPMQVDVPITELLSKDYSRLRAALVDPEHANSELRPGDPRRQQALLPQEERLGGASWGHGTVHVDVIDGDGNMAAFTPSGGWIKSAEVVPALGFPLGNRLMTFYLKPNHHPNIIAPFKRPRTTISPSLAFRNNLPWMVFGSMGGDQQDQWQCQFFLNRVLFGMSIQEAIEAPKFSSEHFPGFFAPHNRFPNLIRIEPRVSQKILDGLTSRGHRVEVGADWSEGYLLAAARDPVSGVLEVGCDPRGSKGEVFPACALCW</sequence>
<gene>
    <name evidence="1" type="ORF">DSY97_08410</name>
</gene>
<dbReference type="PANTHER" id="PTHR43881:SF1">
    <property type="entry name" value="GAMMA-GLUTAMYLTRANSPEPTIDASE (AFU_ORTHOLOGUE AFUA_4G13580)"/>
    <property type="match status" value="1"/>
</dbReference>
<reference evidence="1 2" key="1">
    <citation type="submission" date="2018-06" db="EMBL/GenBank/DDBJ databases">
        <title>Combined omics and stable isotope probing to characterize newly discovered Mariana Back-Arc vent microbial communities.</title>
        <authorList>
            <person name="Trembath-Reichert E."/>
            <person name="Huber J.A."/>
        </authorList>
    </citation>
    <scope>NUCLEOTIDE SEQUENCE [LARGE SCALE GENOMIC DNA]</scope>
    <source>
        <strain evidence="1">MAG 63_1</strain>
    </source>
</reference>
<accession>A0A432G395</accession>
<dbReference type="GO" id="GO:0016740">
    <property type="term" value="F:transferase activity"/>
    <property type="evidence" value="ECO:0007669"/>
    <property type="project" value="UniProtKB-KW"/>
</dbReference>
<dbReference type="Gene3D" id="1.10.246.130">
    <property type="match status" value="1"/>
</dbReference>
<dbReference type="InterPro" id="IPR029055">
    <property type="entry name" value="Ntn_hydrolases_N"/>
</dbReference>
<dbReference type="InterPro" id="IPR043137">
    <property type="entry name" value="GGT_ssub_C"/>
</dbReference>
<comment type="caution">
    <text evidence="1">The sequence shown here is derived from an EMBL/GenBank/DDBJ whole genome shotgun (WGS) entry which is preliminary data.</text>
</comment>
<dbReference type="Gene3D" id="3.60.20.40">
    <property type="match status" value="1"/>
</dbReference>
<dbReference type="PANTHER" id="PTHR43881">
    <property type="entry name" value="GAMMA-GLUTAMYLTRANSPEPTIDASE (AFU_ORTHOLOGUE AFUA_4G13580)"/>
    <property type="match status" value="1"/>
</dbReference>
<dbReference type="InterPro" id="IPR052896">
    <property type="entry name" value="GGT-like_enzyme"/>
</dbReference>
<dbReference type="SUPFAM" id="SSF56235">
    <property type="entry name" value="N-terminal nucleophile aminohydrolases (Ntn hydrolases)"/>
    <property type="match status" value="1"/>
</dbReference>
<dbReference type="PRINTS" id="PR01210">
    <property type="entry name" value="GGTRANSPTASE"/>
</dbReference>
<keyword evidence="1" id="KW-0808">Transferase</keyword>
<dbReference type="AlphaFoldDB" id="A0A432G395"/>
<dbReference type="InterPro" id="IPR043138">
    <property type="entry name" value="GGT_lsub"/>
</dbReference>
<dbReference type="Proteomes" id="UP000286801">
    <property type="component" value="Unassembled WGS sequence"/>
</dbReference>